<dbReference type="EMBL" id="AM114193">
    <property type="protein sequence ID" value="CAJ36079.1"/>
    <property type="molecule type" value="Genomic_DNA"/>
</dbReference>
<feature type="transmembrane region" description="Helical" evidence="1">
    <location>
        <begin position="143"/>
        <end position="162"/>
    </location>
</feature>
<evidence type="ECO:0000313" key="2">
    <source>
        <dbReference type="EMBL" id="CAJ36079.1"/>
    </source>
</evidence>
<feature type="transmembrane region" description="Helical" evidence="1">
    <location>
        <begin position="168"/>
        <end position="187"/>
    </location>
</feature>
<dbReference type="Pfam" id="PF07758">
    <property type="entry name" value="DUF1614"/>
    <property type="match status" value="1"/>
</dbReference>
<evidence type="ECO:0000313" key="3">
    <source>
        <dbReference type="Proteomes" id="UP000000663"/>
    </source>
</evidence>
<evidence type="ECO:0008006" key="4">
    <source>
        <dbReference type="Google" id="ProtNLM"/>
    </source>
</evidence>
<accession>Q0W6B4</accession>
<protein>
    <recommendedName>
        <fullName evidence="4">DUF1614 domain-containing protein</fullName>
    </recommendedName>
</protein>
<dbReference type="AlphaFoldDB" id="Q0W6B4"/>
<keyword evidence="1" id="KW-0472">Membrane</keyword>
<dbReference type="PATRIC" id="fig|351160.9.peg.2157"/>
<keyword evidence="1" id="KW-1133">Transmembrane helix</keyword>
<proteinExistence type="predicted"/>
<reference evidence="2 3" key="1">
    <citation type="journal article" date="2006" name="Science">
        <title>Genome of rice cluster I archaea -- the key methane producers in the rice rhizosphere.</title>
        <authorList>
            <person name="Erkel C."/>
            <person name="Kube M."/>
            <person name="Reinhardt R."/>
            <person name="Liesack W."/>
        </authorList>
    </citation>
    <scope>NUCLEOTIDE SEQUENCE [LARGE SCALE GENOMIC DNA]</scope>
    <source>
        <strain evidence="3">DSM 22066 / NBRC 105507 / MRE50</strain>
    </source>
</reference>
<feature type="transmembrane region" description="Helical" evidence="1">
    <location>
        <begin position="113"/>
        <end position="131"/>
    </location>
</feature>
<dbReference type="KEGG" id="rci:RCIX689"/>
<organism evidence="2 3">
    <name type="scientific">Methanocella arvoryzae (strain DSM 22066 / NBRC 105507 / MRE50)</name>
    <dbReference type="NCBI Taxonomy" id="351160"/>
    <lineage>
        <taxon>Archaea</taxon>
        <taxon>Methanobacteriati</taxon>
        <taxon>Methanobacteriota</taxon>
        <taxon>Stenosarchaea group</taxon>
        <taxon>Methanomicrobia</taxon>
        <taxon>Methanocellales</taxon>
        <taxon>Methanocellaceae</taxon>
        <taxon>Methanocella</taxon>
    </lineage>
</organism>
<dbReference type="eggNOG" id="arCOG02159">
    <property type="taxonomic scope" value="Archaea"/>
</dbReference>
<gene>
    <name evidence="2" type="ORF">RCIX689</name>
</gene>
<dbReference type="Proteomes" id="UP000000663">
    <property type="component" value="Chromosome"/>
</dbReference>
<name>Q0W6B4_METAR</name>
<feature type="transmembrane region" description="Helical" evidence="1">
    <location>
        <begin position="199"/>
        <end position="228"/>
    </location>
</feature>
<sequence>MPLFILFLAFPFMALAFLSLLEISPGPLLQQVLGLSVLQSVVLYLTVLMAGIFNVPVHEFKSRRDSPEKTVPYLGSKYTLPVWHGHNTVVSLNLGGCIVALIAAIYLAAGLPVLPIALSIIAVSLGVFLLSKPSRSIGFYVPMHLPALLAVGISAIALYVSGTGLENLARLSIITGVTGTIVGTTVLNIPRLRKIGTSFISVGGLGCFDGIVLNALVSTIIACVIVSLPM</sequence>
<feature type="transmembrane region" description="Helical" evidence="1">
    <location>
        <begin position="89"/>
        <end position="107"/>
    </location>
</feature>
<dbReference type="InterPro" id="IPR011672">
    <property type="entry name" value="DUF1614"/>
</dbReference>
<evidence type="ECO:0000256" key="1">
    <source>
        <dbReference type="SAM" id="Phobius"/>
    </source>
</evidence>
<keyword evidence="1" id="KW-0812">Transmembrane</keyword>
<feature type="transmembrane region" description="Helical" evidence="1">
    <location>
        <begin position="33"/>
        <end position="55"/>
    </location>
</feature>
<keyword evidence="3" id="KW-1185">Reference proteome</keyword>